<accession>A0A9E7ABM3</accession>
<protein>
    <submittedName>
        <fullName evidence="2">Zinc ribbon domain-containing protein</fullName>
    </submittedName>
</protein>
<sequence length="61" mass="7009">MARYSYHCTHCDNTFEIERPMSLKIEAPQCPKCGHETERVYNTSTIVFKGSGFYNTDSKGK</sequence>
<dbReference type="Proteomes" id="UP000831562">
    <property type="component" value="Chromosome"/>
</dbReference>
<name>A0A9E7ABM3_9ACTN</name>
<dbReference type="AlphaFoldDB" id="A0A9E7ABM3"/>
<reference evidence="2" key="1">
    <citation type="submission" date="2022-05" db="EMBL/GenBank/DDBJ databases">
        <title>Using nanopore sequencing to obtain complete genomes from saliva samples.</title>
        <authorList>
            <person name="Baker J.L."/>
        </authorList>
    </citation>
    <scope>NUCLEOTIDE SEQUENCE</scope>
    <source>
        <strain evidence="2">JCVI-JB-Lp32</strain>
    </source>
</reference>
<organism evidence="2 3">
    <name type="scientific">Lancefieldella parvula</name>
    <dbReference type="NCBI Taxonomy" id="1382"/>
    <lineage>
        <taxon>Bacteria</taxon>
        <taxon>Bacillati</taxon>
        <taxon>Actinomycetota</taxon>
        <taxon>Coriobacteriia</taxon>
        <taxon>Coriobacteriales</taxon>
        <taxon>Atopobiaceae</taxon>
        <taxon>Lancefieldella</taxon>
    </lineage>
</organism>
<dbReference type="EMBL" id="CP097092">
    <property type="protein sequence ID" value="UQF77613.1"/>
    <property type="molecule type" value="Genomic_DNA"/>
</dbReference>
<dbReference type="SMART" id="SM00834">
    <property type="entry name" value="CxxC_CXXC_SSSS"/>
    <property type="match status" value="1"/>
</dbReference>
<evidence type="ECO:0000313" key="3">
    <source>
        <dbReference type="Proteomes" id="UP000831562"/>
    </source>
</evidence>
<evidence type="ECO:0000259" key="1">
    <source>
        <dbReference type="SMART" id="SM00834"/>
    </source>
</evidence>
<dbReference type="RefSeq" id="WP_035427745.1">
    <property type="nucleotide sequence ID" value="NZ_CAUQBC010000001.1"/>
</dbReference>
<gene>
    <name evidence="2" type="ORF">M3I19_04775</name>
</gene>
<dbReference type="Gene3D" id="2.20.28.30">
    <property type="entry name" value="RNA polymerase ii, chain L"/>
    <property type="match status" value="1"/>
</dbReference>
<dbReference type="PANTHER" id="PTHR34404">
    <property type="entry name" value="REGULATORY PROTEIN, FMDB FAMILY"/>
    <property type="match status" value="1"/>
</dbReference>
<dbReference type="InterPro" id="IPR013429">
    <property type="entry name" value="Regulatory_FmdB_Zinc_ribbon"/>
</dbReference>
<dbReference type="Pfam" id="PF09723">
    <property type="entry name" value="Zn_ribbon_8"/>
    <property type="match status" value="1"/>
</dbReference>
<feature type="domain" description="Putative regulatory protein FmdB zinc ribbon" evidence="1">
    <location>
        <begin position="1"/>
        <end position="42"/>
    </location>
</feature>
<evidence type="ECO:0000313" key="2">
    <source>
        <dbReference type="EMBL" id="UQF77613.1"/>
    </source>
</evidence>
<dbReference type="NCBIfam" id="TIGR02605">
    <property type="entry name" value="CxxC_CxxC_SSSS"/>
    <property type="match status" value="1"/>
</dbReference>
<dbReference type="PANTHER" id="PTHR34404:SF2">
    <property type="entry name" value="CONSERVED SERINE RICH PROTEIN"/>
    <property type="match status" value="1"/>
</dbReference>
<proteinExistence type="predicted"/>